<evidence type="ECO:0000259" key="3">
    <source>
        <dbReference type="Pfam" id="PF00004"/>
    </source>
</evidence>
<dbReference type="InterPro" id="IPR003959">
    <property type="entry name" value="ATPase_AAA_core"/>
</dbReference>
<evidence type="ECO:0000256" key="1">
    <source>
        <dbReference type="RuleBase" id="RU003651"/>
    </source>
</evidence>
<dbReference type="GO" id="GO:0016887">
    <property type="term" value="F:ATP hydrolysis activity"/>
    <property type="evidence" value="ECO:0007669"/>
    <property type="project" value="InterPro"/>
</dbReference>
<dbReference type="PANTHER" id="PTHR23077">
    <property type="entry name" value="AAA-FAMILY ATPASE"/>
    <property type="match status" value="1"/>
</dbReference>
<feature type="compositionally biased region" description="Low complexity" evidence="2">
    <location>
        <begin position="76"/>
        <end position="86"/>
    </location>
</feature>
<dbReference type="AlphaFoldDB" id="K0T4J8"/>
<keyword evidence="1" id="KW-0547">Nucleotide-binding</keyword>
<dbReference type="eggNOG" id="KOG0730">
    <property type="taxonomic scope" value="Eukaryota"/>
</dbReference>
<dbReference type="Proteomes" id="UP000266841">
    <property type="component" value="Unassembled WGS sequence"/>
</dbReference>
<dbReference type="GO" id="GO:0005524">
    <property type="term" value="F:ATP binding"/>
    <property type="evidence" value="ECO:0007669"/>
    <property type="project" value="UniProtKB-KW"/>
</dbReference>
<dbReference type="InterPro" id="IPR050168">
    <property type="entry name" value="AAA_ATPase_domain"/>
</dbReference>
<dbReference type="SUPFAM" id="SSF52540">
    <property type="entry name" value="P-loop containing nucleoside triphosphate hydrolases"/>
    <property type="match status" value="1"/>
</dbReference>
<feature type="region of interest" description="Disordered" evidence="2">
    <location>
        <begin position="1"/>
        <end position="115"/>
    </location>
</feature>
<protein>
    <recommendedName>
        <fullName evidence="3">ATPase AAA-type core domain-containing protein</fullName>
    </recommendedName>
</protein>
<sequence length="308" mass="33081">VAAVESAPDPPTRLRRARPPSTPGRTPPRPAGVRQDDAREGRGGGGRGVVPEPESRGRLRELVRGGGRGRGEEGVRTGQVGGAVRAVLRRGRRRRRERRRRKRRGARHGEGTRSAESRVLSTFLNEMDGVDGSAEDGVLVLAATNRPGTLDAALLRPGRFDRVIYVPPPDGPGRRAILKMEAEKWREALLADSARAAAEDGEALAAEDPGLEGYFDLDRLASDEVSGSMTGAEVVGACRESAVAVMRDLVKHGNNALSPEGGGLTRETAEGLLRSLAKELEASLTRTRPLLSDEGVLLEYTRFEDDHG</sequence>
<proteinExistence type="inferred from homology"/>
<feature type="compositionally biased region" description="Basic residues" evidence="2">
    <location>
        <begin position="87"/>
        <end position="106"/>
    </location>
</feature>
<comment type="similarity">
    <text evidence="1">Belongs to the AAA ATPase family.</text>
</comment>
<feature type="compositionally biased region" description="Pro residues" evidence="2">
    <location>
        <begin position="20"/>
        <end position="30"/>
    </location>
</feature>
<organism evidence="4 5">
    <name type="scientific">Thalassiosira oceanica</name>
    <name type="common">Marine diatom</name>
    <dbReference type="NCBI Taxonomy" id="159749"/>
    <lineage>
        <taxon>Eukaryota</taxon>
        <taxon>Sar</taxon>
        <taxon>Stramenopiles</taxon>
        <taxon>Ochrophyta</taxon>
        <taxon>Bacillariophyta</taxon>
        <taxon>Coscinodiscophyceae</taxon>
        <taxon>Thalassiosirophycidae</taxon>
        <taxon>Thalassiosirales</taxon>
        <taxon>Thalassiosiraceae</taxon>
        <taxon>Thalassiosira</taxon>
    </lineage>
</organism>
<feature type="domain" description="ATPase AAA-type core" evidence="3">
    <location>
        <begin position="109"/>
        <end position="167"/>
    </location>
</feature>
<keyword evidence="5" id="KW-1185">Reference proteome</keyword>
<name>K0T4J8_THAOC</name>
<feature type="non-terminal residue" evidence="4">
    <location>
        <position position="1"/>
    </location>
</feature>
<keyword evidence="1" id="KW-0067">ATP-binding</keyword>
<dbReference type="Gene3D" id="3.40.50.300">
    <property type="entry name" value="P-loop containing nucleotide triphosphate hydrolases"/>
    <property type="match status" value="1"/>
</dbReference>
<accession>K0T4J8</accession>
<dbReference type="PROSITE" id="PS00674">
    <property type="entry name" value="AAA"/>
    <property type="match status" value="1"/>
</dbReference>
<dbReference type="Pfam" id="PF00004">
    <property type="entry name" value="AAA"/>
    <property type="match status" value="1"/>
</dbReference>
<dbReference type="OrthoDB" id="5421at2759"/>
<reference evidence="4 5" key="1">
    <citation type="journal article" date="2012" name="Genome Biol.">
        <title>Genome and low-iron response of an oceanic diatom adapted to chronic iron limitation.</title>
        <authorList>
            <person name="Lommer M."/>
            <person name="Specht M."/>
            <person name="Roy A.S."/>
            <person name="Kraemer L."/>
            <person name="Andreson R."/>
            <person name="Gutowska M.A."/>
            <person name="Wolf J."/>
            <person name="Bergner S.V."/>
            <person name="Schilhabel M.B."/>
            <person name="Klostermeier U.C."/>
            <person name="Beiko R.G."/>
            <person name="Rosenstiel P."/>
            <person name="Hippler M."/>
            <person name="Laroche J."/>
        </authorList>
    </citation>
    <scope>NUCLEOTIDE SEQUENCE [LARGE SCALE GENOMIC DNA]</scope>
    <source>
        <strain evidence="4 5">CCMP1005</strain>
    </source>
</reference>
<dbReference type="Gene3D" id="1.10.8.60">
    <property type="match status" value="1"/>
</dbReference>
<dbReference type="InterPro" id="IPR003960">
    <property type="entry name" value="ATPase_AAA_CS"/>
</dbReference>
<evidence type="ECO:0000313" key="5">
    <source>
        <dbReference type="Proteomes" id="UP000266841"/>
    </source>
</evidence>
<feature type="compositionally biased region" description="Basic and acidic residues" evidence="2">
    <location>
        <begin position="53"/>
        <end position="75"/>
    </location>
</feature>
<gene>
    <name evidence="4" type="ORF">THAOC_13881</name>
</gene>
<dbReference type="InterPro" id="IPR027417">
    <property type="entry name" value="P-loop_NTPase"/>
</dbReference>
<dbReference type="EMBL" id="AGNL01016074">
    <property type="protein sequence ID" value="EJK65277.1"/>
    <property type="molecule type" value="Genomic_DNA"/>
</dbReference>
<evidence type="ECO:0000256" key="2">
    <source>
        <dbReference type="SAM" id="MobiDB-lite"/>
    </source>
</evidence>
<dbReference type="PANTHER" id="PTHR23077:SF117">
    <property type="entry name" value="AAA+ ATPASE DOMAIN-CONTAINING PROTEIN"/>
    <property type="match status" value="1"/>
</dbReference>
<comment type="caution">
    <text evidence="4">The sequence shown here is derived from an EMBL/GenBank/DDBJ whole genome shotgun (WGS) entry which is preliminary data.</text>
</comment>
<evidence type="ECO:0000313" key="4">
    <source>
        <dbReference type="EMBL" id="EJK65277.1"/>
    </source>
</evidence>